<proteinExistence type="predicted"/>
<dbReference type="EMBL" id="CP021425">
    <property type="protein sequence ID" value="ARU58382.1"/>
    <property type="molecule type" value="Genomic_DNA"/>
</dbReference>
<protein>
    <submittedName>
        <fullName evidence="1">Uncharacterized protein</fullName>
    </submittedName>
</protein>
<sequence length="44" mass="4956">MAWLEAIPPNHPKVSINTRPNRFIHGLFSANPVSPSLAFDVYHL</sequence>
<keyword evidence="2" id="KW-1185">Reference proteome</keyword>
<reference evidence="1 2" key="1">
    <citation type="submission" date="2017-05" db="EMBL/GenBank/DDBJ databases">
        <title>Genomic insights into alkan degradation activity of Oleiphilus messinensis.</title>
        <authorList>
            <person name="Kozyavkin S.A."/>
            <person name="Slesarev A.I."/>
            <person name="Golyshin P.N."/>
            <person name="Korzhenkov A."/>
            <person name="Golyshina O.N."/>
            <person name="Toshchakov S.V."/>
        </authorList>
    </citation>
    <scope>NUCLEOTIDE SEQUENCE [LARGE SCALE GENOMIC DNA]</scope>
    <source>
        <strain evidence="1 2">ME102</strain>
    </source>
</reference>
<gene>
    <name evidence="1" type="ORF">OLMES_4386</name>
</gene>
<dbReference type="KEGG" id="ome:OLMES_4386"/>
<evidence type="ECO:0000313" key="1">
    <source>
        <dbReference type="EMBL" id="ARU58382.1"/>
    </source>
</evidence>
<name>A0A1Y0ICU9_9GAMM</name>
<dbReference type="AlphaFoldDB" id="A0A1Y0ICU9"/>
<accession>A0A1Y0ICU9</accession>
<evidence type="ECO:0000313" key="2">
    <source>
        <dbReference type="Proteomes" id="UP000196027"/>
    </source>
</evidence>
<dbReference type="Proteomes" id="UP000196027">
    <property type="component" value="Chromosome"/>
</dbReference>
<organism evidence="1 2">
    <name type="scientific">Oleiphilus messinensis</name>
    <dbReference type="NCBI Taxonomy" id="141451"/>
    <lineage>
        <taxon>Bacteria</taxon>
        <taxon>Pseudomonadati</taxon>
        <taxon>Pseudomonadota</taxon>
        <taxon>Gammaproteobacteria</taxon>
        <taxon>Oceanospirillales</taxon>
        <taxon>Oleiphilaceae</taxon>
        <taxon>Oleiphilus</taxon>
    </lineage>
</organism>